<name>A0A7X4GL07_9SPHN</name>
<proteinExistence type="predicted"/>
<sequence length="77" mass="7840">MSSRTATTASFHGAAQLHGAAPVPAANGAFRSRLDWAIIVSLLSMGALNLYVMADQFGPAKAYAAPVKTHACGAPLA</sequence>
<comment type="caution">
    <text evidence="2">The sequence shown here is derived from an EMBL/GenBank/DDBJ whole genome shotgun (WGS) entry which is preliminary data.</text>
</comment>
<keyword evidence="1" id="KW-1133">Transmembrane helix</keyword>
<feature type="transmembrane region" description="Helical" evidence="1">
    <location>
        <begin position="35"/>
        <end position="54"/>
    </location>
</feature>
<evidence type="ECO:0000313" key="2">
    <source>
        <dbReference type="EMBL" id="MYM00175.1"/>
    </source>
</evidence>
<dbReference type="RefSeq" id="WP_202408408.1">
    <property type="nucleotide sequence ID" value="NZ_WVTD01000031.1"/>
</dbReference>
<evidence type="ECO:0000313" key="3">
    <source>
        <dbReference type="Proteomes" id="UP000465810"/>
    </source>
</evidence>
<evidence type="ECO:0000256" key="1">
    <source>
        <dbReference type="SAM" id="Phobius"/>
    </source>
</evidence>
<accession>A0A7X4GL07</accession>
<protein>
    <submittedName>
        <fullName evidence="2">Uncharacterized protein</fullName>
    </submittedName>
</protein>
<keyword evidence="3" id="KW-1185">Reference proteome</keyword>
<dbReference type="EMBL" id="WVTD01000031">
    <property type="protein sequence ID" value="MYM00175.1"/>
    <property type="molecule type" value="Genomic_DNA"/>
</dbReference>
<keyword evidence="1" id="KW-0812">Transmembrane</keyword>
<dbReference type="AlphaFoldDB" id="A0A7X4GL07"/>
<keyword evidence="1" id="KW-0472">Membrane</keyword>
<gene>
    <name evidence="2" type="ORF">GR702_20695</name>
</gene>
<dbReference type="Proteomes" id="UP000465810">
    <property type="component" value="Unassembled WGS sequence"/>
</dbReference>
<reference evidence="2 3" key="1">
    <citation type="submission" date="2019-12" db="EMBL/GenBank/DDBJ databases">
        <authorList>
            <person name="Feng G."/>
            <person name="Zhu H."/>
        </authorList>
    </citation>
    <scope>NUCLEOTIDE SEQUENCE [LARGE SCALE GENOMIC DNA]</scope>
    <source>
        <strain evidence="2 3">FGD1</strain>
    </source>
</reference>
<organism evidence="2 3">
    <name type="scientific">Novosphingobium silvae</name>
    <dbReference type="NCBI Taxonomy" id="2692619"/>
    <lineage>
        <taxon>Bacteria</taxon>
        <taxon>Pseudomonadati</taxon>
        <taxon>Pseudomonadota</taxon>
        <taxon>Alphaproteobacteria</taxon>
        <taxon>Sphingomonadales</taxon>
        <taxon>Sphingomonadaceae</taxon>
        <taxon>Novosphingobium</taxon>
    </lineage>
</organism>